<sequence length="214" mass="22957">MRILDHLPIGVLAVIAACGSFSHIAHLAERSGQTGWMSYATAVCIDLLAVVAAGEIRRDKRMDKRSTIPTLVLAGAICLTLGANLAEAQPTVWGRICAGVPAGAFLLAVALIERRGSRPASAEAAEKEQVSEPVQDEEPVIEPEPVRKAPKKKARKPASQKPPKSLAELLILAQTADEEHRHKYGKHISRDKLRVALGVSTNTASSVLRELRTA</sequence>
<evidence type="ECO:0000256" key="2">
    <source>
        <dbReference type="SAM" id="Phobius"/>
    </source>
</evidence>
<accession>A0ABV4QLR7</accession>
<comment type="caution">
    <text evidence="3">The sequence shown here is derived from an EMBL/GenBank/DDBJ whole genome shotgun (WGS) entry which is preliminary data.</text>
</comment>
<name>A0ABV4QLR7_9ACTN</name>
<protein>
    <submittedName>
        <fullName evidence="3">DUF2637 domain-containing protein</fullName>
    </submittedName>
</protein>
<gene>
    <name evidence="3" type="ORF">SM611_34285</name>
</gene>
<evidence type="ECO:0000313" key="4">
    <source>
        <dbReference type="Proteomes" id="UP001569963"/>
    </source>
</evidence>
<dbReference type="InterPro" id="IPR021235">
    <property type="entry name" value="DUF2637"/>
</dbReference>
<keyword evidence="2" id="KW-1133">Transmembrane helix</keyword>
<feature type="transmembrane region" description="Helical" evidence="2">
    <location>
        <begin position="37"/>
        <end position="56"/>
    </location>
</feature>
<evidence type="ECO:0000313" key="3">
    <source>
        <dbReference type="EMBL" id="MFA1544026.1"/>
    </source>
</evidence>
<proteinExistence type="predicted"/>
<dbReference type="EMBL" id="JAXCEI010000023">
    <property type="protein sequence ID" value="MFA1544026.1"/>
    <property type="molecule type" value="Genomic_DNA"/>
</dbReference>
<feature type="region of interest" description="Disordered" evidence="1">
    <location>
        <begin position="120"/>
        <end position="165"/>
    </location>
</feature>
<dbReference type="Proteomes" id="UP001569963">
    <property type="component" value="Unassembled WGS sequence"/>
</dbReference>
<feature type="transmembrane region" description="Helical" evidence="2">
    <location>
        <begin position="68"/>
        <end position="86"/>
    </location>
</feature>
<organism evidence="3 4">
    <name type="scientific">Actinomadura monticuli</name>
    <dbReference type="NCBI Taxonomy" id="3097367"/>
    <lineage>
        <taxon>Bacteria</taxon>
        <taxon>Bacillati</taxon>
        <taxon>Actinomycetota</taxon>
        <taxon>Actinomycetes</taxon>
        <taxon>Streptosporangiales</taxon>
        <taxon>Thermomonosporaceae</taxon>
        <taxon>Actinomadura</taxon>
    </lineage>
</organism>
<keyword evidence="2" id="KW-0812">Transmembrane</keyword>
<reference evidence="3 4" key="1">
    <citation type="submission" date="2023-11" db="EMBL/GenBank/DDBJ databases">
        <title>Actinomadura monticuli sp. nov., isolated from volcanic ash.</title>
        <authorList>
            <person name="Lee S.D."/>
            <person name="Yang H."/>
            <person name="Kim I.S."/>
        </authorList>
    </citation>
    <scope>NUCLEOTIDE SEQUENCE [LARGE SCALE GENOMIC DNA]</scope>
    <source>
        <strain evidence="3 4">DLS-62</strain>
    </source>
</reference>
<feature type="compositionally biased region" description="Basic residues" evidence="1">
    <location>
        <begin position="148"/>
        <end position="158"/>
    </location>
</feature>
<keyword evidence="4" id="KW-1185">Reference proteome</keyword>
<feature type="transmembrane region" description="Helical" evidence="2">
    <location>
        <begin position="92"/>
        <end position="112"/>
    </location>
</feature>
<keyword evidence="2" id="KW-0472">Membrane</keyword>
<dbReference type="RefSeq" id="WP_371954510.1">
    <property type="nucleotide sequence ID" value="NZ_JAXCEI010000023.1"/>
</dbReference>
<evidence type="ECO:0000256" key="1">
    <source>
        <dbReference type="SAM" id="MobiDB-lite"/>
    </source>
</evidence>
<dbReference type="Pfam" id="PF10935">
    <property type="entry name" value="DUF2637"/>
    <property type="match status" value="1"/>
</dbReference>
<dbReference type="PROSITE" id="PS51257">
    <property type="entry name" value="PROKAR_LIPOPROTEIN"/>
    <property type="match status" value="1"/>
</dbReference>